<accession>A0AAX4MWS7</accession>
<dbReference type="EMBL" id="PP496413">
    <property type="protein sequence ID" value="WYV99160.1"/>
    <property type="molecule type" value="Genomic_DNA"/>
</dbReference>
<evidence type="ECO:0000313" key="2">
    <source>
        <dbReference type="Proteomes" id="UP001438490"/>
    </source>
</evidence>
<dbReference type="Proteomes" id="UP001438490">
    <property type="component" value="Segment"/>
</dbReference>
<evidence type="ECO:0008006" key="3">
    <source>
        <dbReference type="Google" id="ProtNLM"/>
    </source>
</evidence>
<keyword evidence="2" id="KW-1185">Reference proteome</keyword>
<name>A0AAX4MWS7_9CAUD</name>
<gene>
    <name evidence="1" type="ORF">Amme3_00164</name>
</gene>
<evidence type="ECO:0000313" key="1">
    <source>
        <dbReference type="EMBL" id="WYV99160.1"/>
    </source>
</evidence>
<dbReference type="InterPro" id="IPR055799">
    <property type="entry name" value="DUF7375"/>
</dbReference>
<protein>
    <recommendedName>
        <fullName evidence="3">Tail assembly chaperone</fullName>
    </recommendedName>
</protein>
<proteinExistence type="predicted"/>
<organism evidence="1 2">
    <name type="scientific">Pseudomonas phage vB_PpuM-Amme-3</name>
    <dbReference type="NCBI Taxonomy" id="3132617"/>
    <lineage>
        <taxon>Viruses</taxon>
        <taxon>Duplodnaviria</taxon>
        <taxon>Heunggongvirae</taxon>
        <taxon>Uroviricota</taxon>
        <taxon>Caudoviricetes</taxon>
        <taxon>Vandenendeviridae</taxon>
        <taxon>Gorskivirinae</taxon>
        <taxon>Tartuvirus</taxon>
        <taxon>Tartuvirus amme3</taxon>
    </lineage>
</organism>
<sequence length="129" mass="13945">MAEVKLPKAQREFYGAFARNAVQNILAPILEFRGLDISQEGLDAVLDKVDLKDLTAAIAVGFNERVDFKTIVKVDKFMKGEEFLSVVQASSEVNALVQGTLIEVIAPLIPLTEEEKAAKEAALADQAAG</sequence>
<dbReference type="Pfam" id="PF24090">
    <property type="entry name" value="DUF7375"/>
    <property type="match status" value="1"/>
</dbReference>
<reference evidence="1 2" key="1">
    <citation type="submission" date="2024-03" db="EMBL/GenBank/DDBJ databases">
        <title>Isolation and characterization of a phage collection against Pseudomonas putida.</title>
        <authorList>
            <person name="Brauer A."/>
            <person name="Rosendahl S."/>
            <person name="Kangsep A."/>
            <person name="Rikberg R."/>
            <person name="Lewanczyk A.C."/>
            <person name="Horak R."/>
            <person name="Tamman H."/>
        </authorList>
    </citation>
    <scope>NUCLEOTIDE SEQUENCE [LARGE SCALE GENOMIC DNA]</scope>
</reference>